<gene>
    <name evidence="1" type="ORF">F4821DRAFT_222031</name>
</gene>
<name>A0ACC0DJQ7_9PEZI</name>
<keyword evidence="2" id="KW-1185">Reference proteome</keyword>
<protein>
    <submittedName>
        <fullName evidence="1">Uncharacterized protein</fullName>
    </submittedName>
</protein>
<reference evidence="1 2" key="1">
    <citation type="journal article" date="2022" name="New Phytol.">
        <title>Ecological generalism drives hyperdiversity of secondary metabolite gene clusters in xylarialean endophytes.</title>
        <authorList>
            <person name="Franco M.E.E."/>
            <person name="Wisecaver J.H."/>
            <person name="Arnold A.E."/>
            <person name="Ju Y.M."/>
            <person name="Slot J.C."/>
            <person name="Ahrendt S."/>
            <person name="Moore L.P."/>
            <person name="Eastman K.E."/>
            <person name="Scott K."/>
            <person name="Konkel Z."/>
            <person name="Mondo S.J."/>
            <person name="Kuo A."/>
            <person name="Hayes R.D."/>
            <person name="Haridas S."/>
            <person name="Andreopoulos B."/>
            <person name="Riley R."/>
            <person name="LaButti K."/>
            <person name="Pangilinan J."/>
            <person name="Lipzen A."/>
            <person name="Amirebrahimi M."/>
            <person name="Yan J."/>
            <person name="Adam C."/>
            <person name="Keymanesh K."/>
            <person name="Ng V."/>
            <person name="Louie K."/>
            <person name="Northen T."/>
            <person name="Drula E."/>
            <person name="Henrissat B."/>
            <person name="Hsieh H.M."/>
            <person name="Youens-Clark K."/>
            <person name="Lutzoni F."/>
            <person name="Miadlikowska J."/>
            <person name="Eastwood D.C."/>
            <person name="Hamelin R.C."/>
            <person name="Grigoriev I.V."/>
            <person name="U'Ren J.M."/>
        </authorList>
    </citation>
    <scope>NUCLEOTIDE SEQUENCE [LARGE SCALE GENOMIC DNA]</scope>
    <source>
        <strain evidence="1 2">ER1909</strain>
    </source>
</reference>
<evidence type="ECO:0000313" key="1">
    <source>
        <dbReference type="EMBL" id="KAI6093076.1"/>
    </source>
</evidence>
<accession>A0ACC0DJQ7</accession>
<dbReference type="EMBL" id="MU394281">
    <property type="protein sequence ID" value="KAI6093076.1"/>
    <property type="molecule type" value="Genomic_DNA"/>
</dbReference>
<comment type="caution">
    <text evidence="1">The sequence shown here is derived from an EMBL/GenBank/DDBJ whole genome shotgun (WGS) entry which is preliminary data.</text>
</comment>
<organism evidence="1 2">
    <name type="scientific">Hypoxylon rubiginosum</name>
    <dbReference type="NCBI Taxonomy" id="110542"/>
    <lineage>
        <taxon>Eukaryota</taxon>
        <taxon>Fungi</taxon>
        <taxon>Dikarya</taxon>
        <taxon>Ascomycota</taxon>
        <taxon>Pezizomycotina</taxon>
        <taxon>Sordariomycetes</taxon>
        <taxon>Xylariomycetidae</taxon>
        <taxon>Xylariales</taxon>
        <taxon>Hypoxylaceae</taxon>
        <taxon>Hypoxylon</taxon>
    </lineage>
</organism>
<proteinExistence type="predicted"/>
<sequence>MRLVSTTLRDVKPKRFALPRFRSRLPVRPLHICIEGSQLIASENGRGIRHFFSTASLNESKTPAELFLSELSNNLQAIKWAPTRRQQKADVPLVQETELFGKWKALLTNASRLAVESNFDRKGPARRWRSQLLVDKFENRSDLALWSALLDYQKRINGDSGVLDVWKGLWGRKTLYDVASPLAPAFWRTILDAAVKSNDDKFLTSIWIYSEWMYDLHGVKWPQLYSAVLSHFLRTHQHHQALQWQLRLTPNFYPGADEFAGIIKQFATDRELYNTPTLESLYIVNPDRQLYDTIVPYLYGLGASRLAAKWRRLCVRHDDLPQAPVPARPFLRFLEGYFPHVLLHPDESAVNGDLHLEAAEDAKRIDISREFVNRVHGGTFGISVKNYNDKFGAKWLASSWVSLETAISTITALGIEQIGPLSLQSIALREGTSEGVLNRIEQLHEQGITIIESNYFKLMLYLARVKDDELLLDLLRSDLHPDVFDDSGLQERLLISTVKSQDWRTHRLLLATRLVVMEKSAREAANALARIHILQRDYQRLSKLLNDMKTMEVAVNHEQTSLIFDGLVTEAKSTFLPKESLYFYLSVCRQLASMEIPVPVRCWRKLLFSLARQGRTDDLEKLCVEVVGMFSSFQSSRPGFAPVHPDDIPEPMKKPLSGVENLLGVYVPLDLPTQTPLHPLRQIFDNKLLGTIIRCSFYSCLTGQGEGATASALQVRRQEPGNFYGGRAVKLIRMLHDRGLFVDRKRLATWVKVRLVTLYGPGYPTKRALQQARANNRLTLVEMKTWLDKTWGEEFLPPIEELQAEIQTRGHKVMSKDKKYLQDMGKTTPQLRIVL</sequence>
<dbReference type="Proteomes" id="UP001497680">
    <property type="component" value="Unassembled WGS sequence"/>
</dbReference>
<evidence type="ECO:0000313" key="2">
    <source>
        <dbReference type="Proteomes" id="UP001497680"/>
    </source>
</evidence>